<evidence type="ECO:0000313" key="3">
    <source>
        <dbReference type="Proteomes" id="UP000092993"/>
    </source>
</evidence>
<dbReference type="EMBL" id="LUGG01000029">
    <property type="protein sequence ID" value="OBZ66639.1"/>
    <property type="molecule type" value="Genomic_DNA"/>
</dbReference>
<reference evidence="2 3" key="1">
    <citation type="submission" date="2016-03" db="EMBL/GenBank/DDBJ databases">
        <title>Whole genome sequencing of Grifola frondosa 9006-11.</title>
        <authorList>
            <person name="Min B."/>
            <person name="Park H."/>
            <person name="Kim J.-G."/>
            <person name="Cho H."/>
            <person name="Oh Y.-L."/>
            <person name="Kong W.-S."/>
            <person name="Choi I.-G."/>
        </authorList>
    </citation>
    <scope>NUCLEOTIDE SEQUENCE [LARGE SCALE GENOMIC DNA]</scope>
    <source>
        <strain evidence="2 3">9006-11</strain>
    </source>
</reference>
<comment type="caution">
    <text evidence="2">The sequence shown here is derived from an EMBL/GenBank/DDBJ whole genome shotgun (WGS) entry which is preliminary data.</text>
</comment>
<accession>A0A1C7LRV1</accession>
<evidence type="ECO:0000313" key="2">
    <source>
        <dbReference type="EMBL" id="OBZ66639.1"/>
    </source>
</evidence>
<organism evidence="2 3">
    <name type="scientific">Grifola frondosa</name>
    <name type="common">Maitake</name>
    <name type="synonym">Polyporus frondosus</name>
    <dbReference type="NCBI Taxonomy" id="5627"/>
    <lineage>
        <taxon>Eukaryota</taxon>
        <taxon>Fungi</taxon>
        <taxon>Dikarya</taxon>
        <taxon>Basidiomycota</taxon>
        <taxon>Agaricomycotina</taxon>
        <taxon>Agaricomycetes</taxon>
        <taxon>Polyporales</taxon>
        <taxon>Grifolaceae</taxon>
        <taxon>Grifola</taxon>
    </lineage>
</organism>
<feature type="region of interest" description="Disordered" evidence="1">
    <location>
        <begin position="1"/>
        <end position="48"/>
    </location>
</feature>
<dbReference type="Proteomes" id="UP000092993">
    <property type="component" value="Unassembled WGS sequence"/>
</dbReference>
<feature type="region of interest" description="Disordered" evidence="1">
    <location>
        <begin position="84"/>
        <end position="154"/>
    </location>
</feature>
<proteinExistence type="predicted"/>
<evidence type="ECO:0000256" key="1">
    <source>
        <dbReference type="SAM" id="MobiDB-lite"/>
    </source>
</evidence>
<sequence length="154" mass="16220">MGTSPTGHPIEAPVENFAGPIITTVTGPPPLPQPRLLGPRAMNHPKGSARFTLNAGFRAKVPSSASAPLEAKWDAFASLKKHPAAKIPVGSSTGISSGTGASSMPEQKKLGVKADKKSRVNNTIPPSVRMSNSSTNGPPKPYRRGLHESRLRER</sequence>
<feature type="compositionally biased region" description="Basic and acidic residues" evidence="1">
    <location>
        <begin position="145"/>
        <end position="154"/>
    </location>
</feature>
<protein>
    <submittedName>
        <fullName evidence="2">Uncharacterized protein</fullName>
    </submittedName>
</protein>
<gene>
    <name evidence="2" type="ORF">A0H81_13511</name>
</gene>
<feature type="compositionally biased region" description="Basic and acidic residues" evidence="1">
    <location>
        <begin position="106"/>
        <end position="118"/>
    </location>
</feature>
<feature type="compositionally biased region" description="Low complexity" evidence="1">
    <location>
        <begin position="90"/>
        <end position="103"/>
    </location>
</feature>
<name>A0A1C7LRV1_GRIFR</name>
<dbReference type="AlphaFoldDB" id="A0A1C7LRV1"/>
<keyword evidence="3" id="KW-1185">Reference proteome</keyword>
<feature type="compositionally biased region" description="Polar residues" evidence="1">
    <location>
        <begin position="120"/>
        <end position="137"/>
    </location>
</feature>